<dbReference type="RefSeq" id="WP_290296670.1">
    <property type="nucleotide sequence ID" value="NZ_JAUFQR010000001.1"/>
</dbReference>
<proteinExistence type="predicted"/>
<evidence type="ECO:0000313" key="1">
    <source>
        <dbReference type="EMBL" id="MFC3756285.1"/>
    </source>
</evidence>
<keyword evidence="2" id="KW-1185">Reference proteome</keyword>
<dbReference type="EMBL" id="JBHRYO010000002">
    <property type="protein sequence ID" value="MFC3756285.1"/>
    <property type="molecule type" value="Genomic_DNA"/>
</dbReference>
<evidence type="ECO:0008006" key="3">
    <source>
        <dbReference type="Google" id="ProtNLM"/>
    </source>
</evidence>
<evidence type="ECO:0000313" key="2">
    <source>
        <dbReference type="Proteomes" id="UP001595735"/>
    </source>
</evidence>
<sequence>MKQLFFILLFFSIGIQAQIKKQKPGKVNRVENKLYSKSNKKPQYGTKNLKDEQVKRIINLSQQKDRPKNEIVKKNTDDEKGTVIYEETSFIRYKMLFIGLETNKDAFSEDKRLVLRDI</sequence>
<gene>
    <name evidence="1" type="ORF">ACFONJ_09945</name>
</gene>
<reference evidence="2" key="1">
    <citation type="journal article" date="2019" name="Int. J. Syst. Evol. Microbiol.">
        <title>The Global Catalogue of Microorganisms (GCM) 10K type strain sequencing project: providing services to taxonomists for standard genome sequencing and annotation.</title>
        <authorList>
            <consortium name="The Broad Institute Genomics Platform"/>
            <consortium name="The Broad Institute Genome Sequencing Center for Infectious Disease"/>
            <person name="Wu L."/>
            <person name="Ma J."/>
        </authorList>
    </citation>
    <scope>NUCLEOTIDE SEQUENCE [LARGE SCALE GENOMIC DNA]</scope>
    <source>
        <strain evidence="2">CECT 7798</strain>
    </source>
</reference>
<protein>
    <recommendedName>
        <fullName evidence="3">DUF4294 domain-containing protein</fullName>
    </recommendedName>
</protein>
<comment type="caution">
    <text evidence="1">The sequence shown here is derived from an EMBL/GenBank/DDBJ whole genome shotgun (WGS) entry which is preliminary data.</text>
</comment>
<dbReference type="Proteomes" id="UP001595735">
    <property type="component" value="Unassembled WGS sequence"/>
</dbReference>
<accession>A0ABV7XX68</accession>
<name>A0ABV7XX68_9FLAO</name>
<organism evidence="1 2">
    <name type="scientific">Chryseobacterium tructae</name>
    <dbReference type="NCBI Taxonomy" id="1037380"/>
    <lineage>
        <taxon>Bacteria</taxon>
        <taxon>Pseudomonadati</taxon>
        <taxon>Bacteroidota</taxon>
        <taxon>Flavobacteriia</taxon>
        <taxon>Flavobacteriales</taxon>
        <taxon>Weeksellaceae</taxon>
        <taxon>Chryseobacterium group</taxon>
        <taxon>Chryseobacterium</taxon>
    </lineage>
</organism>